<gene>
    <name evidence="11" type="ORF">BI347_16075</name>
</gene>
<dbReference type="GO" id="GO:1902600">
    <property type="term" value="P:proton transmembrane transport"/>
    <property type="evidence" value="ECO:0007669"/>
    <property type="project" value="InterPro"/>
</dbReference>
<dbReference type="Pfam" id="PF00999">
    <property type="entry name" value="Na_H_Exchanger"/>
    <property type="match status" value="1"/>
</dbReference>
<evidence type="ECO:0000256" key="2">
    <source>
        <dbReference type="ARBA" id="ARBA00022448"/>
    </source>
</evidence>
<evidence type="ECO:0000256" key="9">
    <source>
        <dbReference type="SAM" id="Phobius"/>
    </source>
</evidence>
<dbReference type="Gene3D" id="1.20.1530.20">
    <property type="match status" value="1"/>
</dbReference>
<name>A0A1S1WVA7_9NEIS</name>
<evidence type="ECO:0000259" key="10">
    <source>
        <dbReference type="Pfam" id="PF00999"/>
    </source>
</evidence>
<keyword evidence="3" id="KW-0050">Antiport</keyword>
<feature type="transmembrane region" description="Helical" evidence="9">
    <location>
        <begin position="240"/>
        <end position="264"/>
    </location>
</feature>
<dbReference type="STRING" id="1903179.BI347_16075"/>
<dbReference type="InterPro" id="IPR006153">
    <property type="entry name" value="Cation/H_exchanger_TM"/>
</dbReference>
<dbReference type="PANTHER" id="PTHR32507:SF8">
    <property type="entry name" value="CNH1P"/>
    <property type="match status" value="1"/>
</dbReference>
<evidence type="ECO:0000256" key="8">
    <source>
        <dbReference type="ARBA" id="ARBA00023136"/>
    </source>
</evidence>
<feature type="transmembrane region" description="Helical" evidence="9">
    <location>
        <begin position="339"/>
        <end position="359"/>
    </location>
</feature>
<keyword evidence="4" id="KW-1003">Cell membrane</keyword>
<evidence type="ECO:0000313" key="12">
    <source>
        <dbReference type="Proteomes" id="UP000180088"/>
    </source>
</evidence>
<feature type="transmembrane region" description="Helical" evidence="9">
    <location>
        <begin position="195"/>
        <end position="220"/>
    </location>
</feature>
<dbReference type="AlphaFoldDB" id="A0A1S1WVA7"/>
<evidence type="ECO:0000256" key="6">
    <source>
        <dbReference type="ARBA" id="ARBA00022989"/>
    </source>
</evidence>
<proteinExistence type="predicted"/>
<protein>
    <submittedName>
        <fullName evidence="11">Sodium:proton antiporter</fullName>
    </submittedName>
</protein>
<dbReference type="RefSeq" id="WP_071116467.1">
    <property type="nucleotide sequence ID" value="NZ_MKCS01000002.1"/>
</dbReference>
<accession>A0A1S1WVA7</accession>
<keyword evidence="7" id="KW-0406">Ion transport</keyword>
<feature type="transmembrane region" description="Helical" evidence="9">
    <location>
        <begin position="94"/>
        <end position="116"/>
    </location>
</feature>
<keyword evidence="6 9" id="KW-1133">Transmembrane helix</keyword>
<dbReference type="EMBL" id="MKCS01000002">
    <property type="protein sequence ID" value="OHX11218.1"/>
    <property type="molecule type" value="Genomic_DNA"/>
</dbReference>
<comment type="subcellular location">
    <subcellularLocation>
        <location evidence="1">Cell membrane</location>
        <topology evidence="1">Multi-pass membrane protein</topology>
    </subcellularLocation>
</comment>
<keyword evidence="8 9" id="KW-0472">Membrane</keyword>
<dbReference type="PANTHER" id="PTHR32507">
    <property type="entry name" value="NA(+)/H(+) ANTIPORTER 1"/>
    <property type="match status" value="1"/>
</dbReference>
<evidence type="ECO:0000313" key="11">
    <source>
        <dbReference type="EMBL" id="OHX11218.1"/>
    </source>
</evidence>
<dbReference type="Proteomes" id="UP000180088">
    <property type="component" value="Unassembled WGS sequence"/>
</dbReference>
<feature type="domain" description="Cation/H+ exchanger transmembrane" evidence="10">
    <location>
        <begin position="15"/>
        <end position="426"/>
    </location>
</feature>
<feature type="transmembrane region" description="Helical" evidence="9">
    <location>
        <begin position="371"/>
        <end position="389"/>
    </location>
</feature>
<feature type="transmembrane region" description="Helical" evidence="9">
    <location>
        <begin position="63"/>
        <end position="82"/>
    </location>
</feature>
<keyword evidence="5 9" id="KW-0812">Transmembrane</keyword>
<dbReference type="GO" id="GO:0005886">
    <property type="term" value="C:plasma membrane"/>
    <property type="evidence" value="ECO:0007669"/>
    <property type="project" value="UniProtKB-SubCell"/>
</dbReference>
<dbReference type="InterPro" id="IPR038770">
    <property type="entry name" value="Na+/solute_symporter_sf"/>
</dbReference>
<feature type="transmembrane region" description="Helical" evidence="9">
    <location>
        <begin position="6"/>
        <end position="25"/>
    </location>
</feature>
<dbReference type="GO" id="GO:0015297">
    <property type="term" value="F:antiporter activity"/>
    <property type="evidence" value="ECO:0007669"/>
    <property type="project" value="UniProtKB-KW"/>
</dbReference>
<evidence type="ECO:0000256" key="3">
    <source>
        <dbReference type="ARBA" id="ARBA00022449"/>
    </source>
</evidence>
<evidence type="ECO:0000256" key="7">
    <source>
        <dbReference type="ARBA" id="ARBA00023065"/>
    </source>
</evidence>
<comment type="caution">
    <text evidence="11">The sequence shown here is derived from an EMBL/GenBank/DDBJ whole genome shotgun (WGS) entry which is preliminary data.</text>
</comment>
<keyword evidence="2" id="KW-0813">Transport</keyword>
<feature type="transmembrane region" description="Helical" evidence="9">
    <location>
        <begin position="401"/>
        <end position="424"/>
    </location>
</feature>
<organism evidence="11 12">
    <name type="scientific">Chromobacterium sphagni</name>
    <dbReference type="NCBI Taxonomy" id="1903179"/>
    <lineage>
        <taxon>Bacteria</taxon>
        <taxon>Pseudomonadati</taxon>
        <taxon>Pseudomonadota</taxon>
        <taxon>Betaproteobacteria</taxon>
        <taxon>Neisseriales</taxon>
        <taxon>Chromobacteriaceae</taxon>
        <taxon>Chromobacterium</taxon>
    </lineage>
</organism>
<reference evidence="11 12" key="1">
    <citation type="submission" date="2016-09" db="EMBL/GenBank/DDBJ databases">
        <title>Chromobacterium muskegensis sp. nov., an insecticidal bacterium isolated from Sphagnum bogs.</title>
        <authorList>
            <person name="Sparks M.E."/>
            <person name="Blackburn M.B."/>
            <person name="Gundersen-Rindal D.E."/>
            <person name="Mitchell A."/>
            <person name="Farrar R."/>
            <person name="Kuhar D."/>
        </authorList>
    </citation>
    <scope>NUCLEOTIDE SEQUENCE [LARGE SCALE GENOMIC DNA]</scope>
    <source>
        <strain evidence="11 12">37-2</strain>
    </source>
</reference>
<evidence type="ECO:0000256" key="4">
    <source>
        <dbReference type="ARBA" id="ARBA00022475"/>
    </source>
</evidence>
<sequence>MSLPYESLLLGVLLITMVLAGTLLPRLLLSSAMIYLGVGYALGPGVLGVVAPDPFRHADALEWVAEVALLVSLFSVGLKMGCVSLRDRRWVLPLRLSLISMTLTVGFIAAVGHWLLDLSLGAAVLLGGILAPTDPVLAAGVQTENGPLPDRLYFSLSGEGGLNDGTASPFVMLGLGLLGWRELGAGQWRWWLVDVLWSMGGGLLIGAVLGSLIGGFVVHLRTRHQQAVGLDEFLSLGLVAIAYGTAQLCLASGFLAVLAAGLALRRVQERPREGTTSLGLEPSIGHTYGELSTHSHHASEAMSHAVLGFNEQLEKLAELAIVLLVGAMLPYAAPWASLWCLVPVLFILLRPLSVWLGCLGEPMDKCQRAMISWFGIRGIGSVFYLMFAIGHGVAGQLARQLLTLTLLTVAASIVAHGISVRPLMRWYARQGQR</sequence>
<evidence type="ECO:0000256" key="5">
    <source>
        <dbReference type="ARBA" id="ARBA00022692"/>
    </source>
</evidence>
<evidence type="ECO:0000256" key="1">
    <source>
        <dbReference type="ARBA" id="ARBA00004651"/>
    </source>
</evidence>